<feature type="transmembrane region" description="Helical" evidence="1">
    <location>
        <begin position="96"/>
        <end position="116"/>
    </location>
</feature>
<evidence type="ECO:0000313" key="3">
    <source>
        <dbReference type="Proteomes" id="UP000199214"/>
    </source>
</evidence>
<reference evidence="3" key="1">
    <citation type="submission" date="2016-10" db="EMBL/GenBank/DDBJ databases">
        <authorList>
            <person name="Varghese N."/>
            <person name="Submissions S."/>
        </authorList>
    </citation>
    <scope>NUCLEOTIDE SEQUENCE [LARGE SCALE GENOMIC DNA]</scope>
    <source>
        <strain evidence="3">JS21-1</strain>
    </source>
</reference>
<feature type="transmembrane region" description="Helical" evidence="1">
    <location>
        <begin position="128"/>
        <end position="146"/>
    </location>
</feature>
<keyword evidence="3" id="KW-1185">Reference proteome</keyword>
<dbReference type="AlphaFoldDB" id="A0A1H7P388"/>
<dbReference type="STRING" id="1855283.SAMN05216382_1753"/>
<keyword evidence="1" id="KW-0812">Transmembrane</keyword>
<evidence type="ECO:0000256" key="1">
    <source>
        <dbReference type="SAM" id="Phobius"/>
    </source>
</evidence>
<gene>
    <name evidence="2" type="ORF">SAMN05216382_1753</name>
</gene>
<organism evidence="2 3">
    <name type="scientific">Sphingomonas palmae</name>
    <dbReference type="NCBI Taxonomy" id="1855283"/>
    <lineage>
        <taxon>Bacteria</taxon>
        <taxon>Pseudomonadati</taxon>
        <taxon>Pseudomonadota</taxon>
        <taxon>Alphaproteobacteria</taxon>
        <taxon>Sphingomonadales</taxon>
        <taxon>Sphingomonadaceae</taxon>
        <taxon>Sphingomonas</taxon>
    </lineage>
</organism>
<keyword evidence="1" id="KW-1133">Transmembrane helix</keyword>
<protein>
    <submittedName>
        <fullName evidence="2">Uncharacterized protein</fullName>
    </submittedName>
</protein>
<name>A0A1H7P388_9SPHN</name>
<evidence type="ECO:0000313" key="2">
    <source>
        <dbReference type="EMBL" id="SEL30263.1"/>
    </source>
</evidence>
<sequence length="148" mass="16082">MNGGAMMQERWGEARVRERGRRRVRRAVIIGVLATAVIVVPPFVSGVIDGFMRNPSRPATPTAEILIVAGALLAVIVGAAVWGWRESDEVQRRQAVNAWAAVGVVGFVGHVILQMIERALHLAPMTEQLWWGSLAAGAAVLIWQRVKG</sequence>
<dbReference type="EMBL" id="FNZZ01000003">
    <property type="protein sequence ID" value="SEL30263.1"/>
    <property type="molecule type" value="Genomic_DNA"/>
</dbReference>
<dbReference type="Proteomes" id="UP000199214">
    <property type="component" value="Unassembled WGS sequence"/>
</dbReference>
<proteinExistence type="predicted"/>
<feature type="transmembrane region" description="Helical" evidence="1">
    <location>
        <begin position="65"/>
        <end position="84"/>
    </location>
</feature>
<accession>A0A1H7P388</accession>
<feature type="transmembrane region" description="Helical" evidence="1">
    <location>
        <begin position="27"/>
        <end position="45"/>
    </location>
</feature>
<keyword evidence="1" id="KW-0472">Membrane</keyword>